<dbReference type="PANTHER" id="PTHR43711:SF1">
    <property type="entry name" value="HISTIDINE KINASE 1"/>
    <property type="match status" value="1"/>
</dbReference>
<evidence type="ECO:0000313" key="10">
    <source>
        <dbReference type="Proteomes" id="UP000245629"/>
    </source>
</evidence>
<dbReference type="InterPro" id="IPR005467">
    <property type="entry name" value="His_kinase_dom"/>
</dbReference>
<reference evidence="10" key="1">
    <citation type="submission" date="2018-05" db="EMBL/GenBank/DDBJ databases">
        <title>Azospirillum thermophila sp. nov., a novel isolated from hot spring.</title>
        <authorList>
            <person name="Zhao Z."/>
        </authorList>
    </citation>
    <scope>NUCLEOTIDE SEQUENCE [LARGE SCALE GENOMIC DNA]</scope>
    <source>
        <strain evidence="10">CFH 70021</strain>
    </source>
</reference>
<evidence type="ECO:0000256" key="1">
    <source>
        <dbReference type="ARBA" id="ARBA00000085"/>
    </source>
</evidence>
<dbReference type="GO" id="GO:0000155">
    <property type="term" value="F:phosphorelay sensor kinase activity"/>
    <property type="evidence" value="ECO:0007669"/>
    <property type="project" value="InterPro"/>
</dbReference>
<evidence type="ECO:0000256" key="7">
    <source>
        <dbReference type="SAM" id="Phobius"/>
    </source>
</evidence>
<dbReference type="CDD" id="cd00082">
    <property type="entry name" value="HisKA"/>
    <property type="match status" value="1"/>
</dbReference>
<evidence type="ECO:0000256" key="3">
    <source>
        <dbReference type="ARBA" id="ARBA00022553"/>
    </source>
</evidence>
<evidence type="ECO:0000313" key="9">
    <source>
        <dbReference type="EMBL" id="AWK87562.1"/>
    </source>
</evidence>
<keyword evidence="5" id="KW-0418">Kinase</keyword>
<dbReference type="InterPro" id="IPR004358">
    <property type="entry name" value="Sig_transdc_His_kin-like_C"/>
</dbReference>
<dbReference type="InterPro" id="IPR036097">
    <property type="entry name" value="HisK_dim/P_sf"/>
</dbReference>
<dbReference type="EMBL" id="CP029353">
    <property type="protein sequence ID" value="AWK87562.1"/>
    <property type="molecule type" value="Genomic_DNA"/>
</dbReference>
<accession>A0A2S2CST8</accession>
<dbReference type="KEGG" id="azz:DEW08_16240"/>
<dbReference type="InterPro" id="IPR003661">
    <property type="entry name" value="HisK_dim/P_dom"/>
</dbReference>
<keyword evidence="10" id="KW-1185">Reference proteome</keyword>
<dbReference type="RefSeq" id="WP_109328846.1">
    <property type="nucleotide sequence ID" value="NZ_CP029353.1"/>
</dbReference>
<evidence type="ECO:0000256" key="2">
    <source>
        <dbReference type="ARBA" id="ARBA00012438"/>
    </source>
</evidence>
<protein>
    <recommendedName>
        <fullName evidence="2">histidine kinase</fullName>
        <ecNumber evidence="2">2.7.13.3</ecNumber>
    </recommendedName>
</protein>
<dbReference type="InterPro" id="IPR036890">
    <property type="entry name" value="HATPase_C_sf"/>
</dbReference>
<dbReference type="SUPFAM" id="SSF47384">
    <property type="entry name" value="Homodimeric domain of signal transducing histidine kinase"/>
    <property type="match status" value="1"/>
</dbReference>
<dbReference type="SUPFAM" id="SSF55874">
    <property type="entry name" value="ATPase domain of HSP90 chaperone/DNA topoisomerase II/histidine kinase"/>
    <property type="match status" value="1"/>
</dbReference>
<feature type="domain" description="Histidine kinase" evidence="8">
    <location>
        <begin position="128"/>
        <end position="341"/>
    </location>
</feature>
<dbReference type="Pfam" id="PF00512">
    <property type="entry name" value="HisKA"/>
    <property type="match status" value="1"/>
</dbReference>
<dbReference type="PANTHER" id="PTHR43711">
    <property type="entry name" value="TWO-COMPONENT HISTIDINE KINASE"/>
    <property type="match status" value="1"/>
</dbReference>
<dbReference type="OrthoDB" id="9806130at2"/>
<dbReference type="Gene3D" id="3.30.565.10">
    <property type="entry name" value="Histidine kinase-like ATPase, C-terminal domain"/>
    <property type="match status" value="1"/>
</dbReference>
<name>A0A2S2CST8_9PROT</name>
<dbReference type="InterPro" id="IPR011623">
    <property type="entry name" value="7TMR_DISM_rcpt_extracell_dom1"/>
</dbReference>
<feature type="transmembrane region" description="Helical" evidence="7">
    <location>
        <begin position="46"/>
        <end position="65"/>
    </location>
</feature>
<evidence type="ECO:0000259" key="8">
    <source>
        <dbReference type="PROSITE" id="PS50109"/>
    </source>
</evidence>
<organism evidence="9 10">
    <name type="scientific">Azospirillum thermophilum</name>
    <dbReference type="NCBI Taxonomy" id="2202148"/>
    <lineage>
        <taxon>Bacteria</taxon>
        <taxon>Pseudomonadati</taxon>
        <taxon>Pseudomonadota</taxon>
        <taxon>Alphaproteobacteria</taxon>
        <taxon>Rhodospirillales</taxon>
        <taxon>Azospirillaceae</taxon>
        <taxon>Azospirillum</taxon>
    </lineage>
</organism>
<proteinExistence type="predicted"/>
<gene>
    <name evidence="9" type="ORF">DEW08_16240</name>
</gene>
<evidence type="ECO:0000256" key="5">
    <source>
        <dbReference type="ARBA" id="ARBA00022777"/>
    </source>
</evidence>
<keyword evidence="3" id="KW-0597">Phosphoprotein</keyword>
<keyword evidence="4" id="KW-0808">Transferase</keyword>
<keyword evidence="7" id="KW-0472">Membrane</keyword>
<dbReference type="CDD" id="cd00075">
    <property type="entry name" value="HATPase"/>
    <property type="match status" value="1"/>
</dbReference>
<dbReference type="Gene3D" id="1.10.287.130">
    <property type="match status" value="1"/>
</dbReference>
<dbReference type="InterPro" id="IPR050736">
    <property type="entry name" value="Sensor_HK_Regulatory"/>
</dbReference>
<dbReference type="PROSITE" id="PS50109">
    <property type="entry name" value="HIS_KIN"/>
    <property type="match status" value="1"/>
</dbReference>
<dbReference type="Pfam" id="PF02518">
    <property type="entry name" value="HATPase_c"/>
    <property type="match status" value="1"/>
</dbReference>
<dbReference type="Proteomes" id="UP000245629">
    <property type="component" value="Chromosome 2"/>
</dbReference>
<evidence type="ECO:0000256" key="6">
    <source>
        <dbReference type="ARBA" id="ARBA00023012"/>
    </source>
</evidence>
<dbReference type="EC" id="2.7.13.3" evidence="2"/>
<keyword evidence="7" id="KW-0812">Transmembrane</keyword>
<keyword evidence="7" id="KW-1133">Transmembrane helix</keyword>
<feature type="transmembrane region" description="Helical" evidence="7">
    <location>
        <begin position="16"/>
        <end position="34"/>
    </location>
</feature>
<dbReference type="SMART" id="SM00387">
    <property type="entry name" value="HATPase_c"/>
    <property type="match status" value="1"/>
</dbReference>
<comment type="catalytic activity">
    <reaction evidence="1">
        <text>ATP + protein L-histidine = ADP + protein N-phospho-L-histidine.</text>
        <dbReference type="EC" id="2.7.13.3"/>
    </reaction>
</comment>
<dbReference type="InterPro" id="IPR003594">
    <property type="entry name" value="HATPase_dom"/>
</dbReference>
<dbReference type="AlphaFoldDB" id="A0A2S2CST8"/>
<sequence>MPTAVSPLYAATNRPMILLALVISLVSLLLIVRLMLRDREDVGIRYYFVGLVVALAGLVVTQLALRGVLPAGGVYVNAYQIGSATHVVILAAGLSHRVRRLQADRIRARQESAFAMKRAEQQRTFVAMLSHEFRTPLASIDSAAQMIAETAGPLPAKAMARLERIRATARRLGGLVDLFLSSEALDQGALALHPERVALRDLLDSALETAASGAEDRIRRPAEGQDRVLRADPHFLGVAIGNLVQNALRYSPPGAPVEIAAAWEPDGLAISVRDHGRGMSADEVERVGSMYFRASSSKGTKGAGIGLYITRQIVAAHGGTLQVQSRPGEGSVFTIRLPQRPAA</sequence>
<evidence type="ECO:0000256" key="4">
    <source>
        <dbReference type="ARBA" id="ARBA00022679"/>
    </source>
</evidence>
<dbReference type="Pfam" id="PF07695">
    <property type="entry name" value="7TMR-DISM_7TM"/>
    <property type="match status" value="1"/>
</dbReference>
<dbReference type="SMART" id="SM00388">
    <property type="entry name" value="HisKA"/>
    <property type="match status" value="1"/>
</dbReference>
<keyword evidence="6" id="KW-0902">Two-component regulatory system</keyword>
<dbReference type="PRINTS" id="PR00344">
    <property type="entry name" value="BCTRLSENSOR"/>
</dbReference>
<feature type="transmembrane region" description="Helical" evidence="7">
    <location>
        <begin position="77"/>
        <end position="95"/>
    </location>
</feature>